<dbReference type="AlphaFoldDB" id="A0AAV7W833"/>
<name>A0AAV7W833_PLEWA</name>
<accession>A0AAV7W833</accession>
<organism evidence="1 2">
    <name type="scientific">Pleurodeles waltl</name>
    <name type="common">Iberian ribbed newt</name>
    <dbReference type="NCBI Taxonomy" id="8319"/>
    <lineage>
        <taxon>Eukaryota</taxon>
        <taxon>Metazoa</taxon>
        <taxon>Chordata</taxon>
        <taxon>Craniata</taxon>
        <taxon>Vertebrata</taxon>
        <taxon>Euteleostomi</taxon>
        <taxon>Amphibia</taxon>
        <taxon>Batrachia</taxon>
        <taxon>Caudata</taxon>
        <taxon>Salamandroidea</taxon>
        <taxon>Salamandridae</taxon>
        <taxon>Pleurodelinae</taxon>
        <taxon>Pleurodeles</taxon>
    </lineage>
</organism>
<proteinExistence type="predicted"/>
<sequence length="176" mass="20118">MCSFERGRKRKRKAAERVFPILLSAAGWTHSVRSFEHGWERKARVHVAHVGLLILFCHLPLNIMEEAESEPHSLSCHVEVTPHNIFDEEEVKAFVFSLLSHVGDRRQTNQGIQLCQEKAVSHWADIPEQKEELLHKLGVEVAATGELEEEEEAVRPSTFTQLAENLHRRHGPVPLK</sequence>
<evidence type="ECO:0000313" key="2">
    <source>
        <dbReference type="Proteomes" id="UP001066276"/>
    </source>
</evidence>
<dbReference type="EMBL" id="JANPWB010000002">
    <property type="protein sequence ID" value="KAJ1209136.1"/>
    <property type="molecule type" value="Genomic_DNA"/>
</dbReference>
<dbReference type="Proteomes" id="UP001066276">
    <property type="component" value="Chromosome 1_2"/>
</dbReference>
<evidence type="ECO:0000313" key="1">
    <source>
        <dbReference type="EMBL" id="KAJ1209136.1"/>
    </source>
</evidence>
<keyword evidence="2" id="KW-1185">Reference proteome</keyword>
<gene>
    <name evidence="1" type="ORF">NDU88_004514</name>
</gene>
<comment type="caution">
    <text evidence="1">The sequence shown here is derived from an EMBL/GenBank/DDBJ whole genome shotgun (WGS) entry which is preliminary data.</text>
</comment>
<protein>
    <submittedName>
        <fullName evidence="1">Uncharacterized protein</fullName>
    </submittedName>
</protein>
<reference evidence="1" key="1">
    <citation type="journal article" date="2022" name="bioRxiv">
        <title>Sequencing and chromosome-scale assembly of the giantPleurodeles waltlgenome.</title>
        <authorList>
            <person name="Brown T."/>
            <person name="Elewa A."/>
            <person name="Iarovenko S."/>
            <person name="Subramanian E."/>
            <person name="Araus A.J."/>
            <person name="Petzold A."/>
            <person name="Susuki M."/>
            <person name="Suzuki K.-i.T."/>
            <person name="Hayashi T."/>
            <person name="Toyoda A."/>
            <person name="Oliveira C."/>
            <person name="Osipova E."/>
            <person name="Leigh N.D."/>
            <person name="Simon A."/>
            <person name="Yun M.H."/>
        </authorList>
    </citation>
    <scope>NUCLEOTIDE SEQUENCE</scope>
    <source>
        <strain evidence="1">20211129_DDA</strain>
        <tissue evidence="1">Liver</tissue>
    </source>
</reference>